<dbReference type="EMBL" id="FM163169">
    <property type="protein sequence ID" value="CAQ57532.1"/>
    <property type="molecule type" value="mRNA"/>
</dbReference>
<evidence type="ECO:0000256" key="2">
    <source>
        <dbReference type="SAM" id="MobiDB-lite"/>
    </source>
</evidence>
<dbReference type="AlphaFoldDB" id="B3GVU5"/>
<gene>
    <name evidence="4" type="primary">ash1</name>
</gene>
<feature type="region of interest" description="Disordered" evidence="2">
    <location>
        <begin position="1"/>
        <end position="65"/>
    </location>
</feature>
<dbReference type="GO" id="GO:0000977">
    <property type="term" value="F:RNA polymerase II transcription regulatory region sequence-specific DNA binding"/>
    <property type="evidence" value="ECO:0007669"/>
    <property type="project" value="TreeGrafter"/>
</dbReference>
<accession>B3GVU5</accession>
<dbReference type="GO" id="GO:0032502">
    <property type="term" value="P:developmental process"/>
    <property type="evidence" value="ECO:0007669"/>
    <property type="project" value="TreeGrafter"/>
</dbReference>
<feature type="domain" description="BHLH" evidence="3">
    <location>
        <begin position="19"/>
        <end position="80"/>
    </location>
</feature>
<dbReference type="GO" id="GO:0046983">
    <property type="term" value="F:protein dimerization activity"/>
    <property type="evidence" value="ECO:0007669"/>
    <property type="project" value="InterPro"/>
</dbReference>
<feature type="region of interest" description="Disordered" evidence="2">
    <location>
        <begin position="101"/>
        <end position="130"/>
    </location>
</feature>
<protein>
    <submittedName>
        <fullName evidence="4">Achaete-scute-related gene 1 product</fullName>
    </submittedName>
</protein>
<dbReference type="PROSITE" id="PS50888">
    <property type="entry name" value="BHLH"/>
    <property type="match status" value="1"/>
</dbReference>
<dbReference type="PANTHER" id="PTHR23349:SF108">
    <property type="entry name" value="BHLH DOMAIN-CONTAINING PROTEIN"/>
    <property type="match status" value="1"/>
</dbReference>
<name>B3GVU5_PLADU</name>
<proteinExistence type="evidence at transcript level"/>
<evidence type="ECO:0000259" key="3">
    <source>
        <dbReference type="PROSITE" id="PS50888"/>
    </source>
</evidence>
<dbReference type="PANTHER" id="PTHR23349">
    <property type="entry name" value="BASIC HELIX-LOOP-HELIX TRANSCRIPTION FACTOR, TWIST"/>
    <property type="match status" value="1"/>
</dbReference>
<feature type="compositionally biased region" description="Low complexity" evidence="2">
    <location>
        <begin position="106"/>
        <end position="120"/>
    </location>
</feature>
<dbReference type="InterPro" id="IPR036638">
    <property type="entry name" value="HLH_DNA-bd_sf"/>
</dbReference>
<dbReference type="InterPro" id="IPR050283">
    <property type="entry name" value="E-box_TF_Regulators"/>
</dbReference>
<dbReference type="Gene3D" id="4.10.280.10">
    <property type="entry name" value="Helix-loop-helix DNA-binding domain"/>
    <property type="match status" value="1"/>
</dbReference>
<organism evidence="4">
    <name type="scientific">Platynereis dumerilii</name>
    <name type="common">Dumeril's clam worm</name>
    <dbReference type="NCBI Taxonomy" id="6359"/>
    <lineage>
        <taxon>Eukaryota</taxon>
        <taxon>Metazoa</taxon>
        <taxon>Spiralia</taxon>
        <taxon>Lophotrochozoa</taxon>
        <taxon>Annelida</taxon>
        <taxon>Polychaeta</taxon>
        <taxon>Errantia</taxon>
        <taxon>Phyllodocida</taxon>
        <taxon>Nereididae</taxon>
        <taxon>Platynereis</taxon>
    </lineage>
</organism>
<feature type="compositionally biased region" description="Basic and acidic residues" evidence="2">
    <location>
        <begin position="20"/>
        <end position="31"/>
    </location>
</feature>
<evidence type="ECO:0000313" key="4">
    <source>
        <dbReference type="EMBL" id="CAQ57532.1"/>
    </source>
</evidence>
<dbReference type="Pfam" id="PF00010">
    <property type="entry name" value="HLH"/>
    <property type="match status" value="1"/>
</dbReference>
<dbReference type="SMART" id="SM00353">
    <property type="entry name" value="HLH"/>
    <property type="match status" value="1"/>
</dbReference>
<dbReference type="InterPro" id="IPR011598">
    <property type="entry name" value="bHLH_dom"/>
</dbReference>
<dbReference type="CDD" id="cd19723">
    <property type="entry name" value="bHLH_TS_ASCL1_like"/>
    <property type="match status" value="1"/>
</dbReference>
<dbReference type="SUPFAM" id="SSF47459">
    <property type="entry name" value="HLH, helix-loop-helix DNA-binding domain"/>
    <property type="match status" value="1"/>
</dbReference>
<evidence type="ECO:0000256" key="1">
    <source>
        <dbReference type="ARBA" id="ARBA00023125"/>
    </source>
</evidence>
<keyword evidence="1" id="KW-0238">DNA-binding</keyword>
<dbReference type="GO" id="GO:0000981">
    <property type="term" value="F:DNA-binding transcription factor activity, RNA polymerase II-specific"/>
    <property type="evidence" value="ECO:0007669"/>
    <property type="project" value="TreeGrafter"/>
</dbReference>
<sequence length="144" mass="16174">MSEDQENSMTPSKNGGKPATMDRRNARERNRVRFLNMTFDRLRQHLPQRLQGTPQTNKAKSKKMSKVDTLRAAIDYINQLQEILEDSDAVDAAFKDCDPDKPFDTQLLSPQGSLGSSGSPTNISDEGIGSEEDDLLDVTNWFHC</sequence>
<reference evidence="4" key="1">
    <citation type="journal article" date="2008" name="BMC Evol. Biol.">
        <title>atonal- and achaete-scute-related genes in the annelid Platynereis dumerilii: insights into the evolution of neural basic-Helix-Loop-Helix genes.</title>
        <authorList>
            <person name="Simionato E."/>
            <person name="Kerner P."/>
            <person name="Dray N."/>
            <person name="Le Gouar M."/>
            <person name="Ledent V."/>
            <person name="Arendt D."/>
            <person name="Vervoort M."/>
        </authorList>
    </citation>
    <scope>NUCLEOTIDE SEQUENCE</scope>
</reference>